<sequence length="564" mass="64592">MLFSRILPRKKTDSRTKVEKIKELDEFLDGRDYTGAIALLEHKQKSEPSLQNSLWLAYCAYHGGEYQTAATTYENLLKQKECPQEVNLYLCCAYLMIGQNDEARKIAEKQPKGELQNRILLHLAHKSGDDKKTSYYHSLLTTSVEDQMCYAAINFFRGHYGEPMVTYKSLITEHITFLAVNVYLGICYFKMDYFDEALACARAYLDKYPDSPTAINLEASCLYRIVSPKAADQCLRKLKSFAESDLSFAKDLILHNTVVFRNGETALQVLPALVDVVPEARKNLIIYYLKKNDVDLAFSHAEGLTSKTPTEYLLKALVYVMLGYEKKQDPNIGRAAQYFKVVAESKDEESRSLFSTETSSKSALLDTITGRLAMASYCFIIKDYHQAVIYYNSIIQFNKDDDRFNFNYGQANLFAENYEEAADALSKVRDQRYISYSTYQQSLVRAYIRSRQSARAWAFYTQNQSNPHSMSVLKIIANDCYKLEDYLYSAMAFDVLSKKDPRNDIYSVPKQGSCIGVLKLFTTQRADKEQLVSAFNILEQDRNAQSNILLQKMKKWANEVTLLG</sequence>
<evidence type="ECO:0000313" key="1">
    <source>
        <dbReference type="Proteomes" id="UP000887579"/>
    </source>
</evidence>
<organism evidence="1 2">
    <name type="scientific">Panagrolaimus sp. ES5</name>
    <dbReference type="NCBI Taxonomy" id="591445"/>
    <lineage>
        <taxon>Eukaryota</taxon>
        <taxon>Metazoa</taxon>
        <taxon>Ecdysozoa</taxon>
        <taxon>Nematoda</taxon>
        <taxon>Chromadorea</taxon>
        <taxon>Rhabditida</taxon>
        <taxon>Tylenchina</taxon>
        <taxon>Panagrolaimomorpha</taxon>
        <taxon>Panagrolaimoidea</taxon>
        <taxon>Panagrolaimidae</taxon>
        <taxon>Panagrolaimus</taxon>
    </lineage>
</organism>
<dbReference type="Proteomes" id="UP000887579">
    <property type="component" value="Unplaced"/>
</dbReference>
<name>A0AC34FHC8_9BILA</name>
<protein>
    <submittedName>
        <fullName evidence="2">Intraflagellar transport protein 56</fullName>
    </submittedName>
</protein>
<proteinExistence type="predicted"/>
<accession>A0AC34FHC8</accession>
<evidence type="ECO:0000313" key="2">
    <source>
        <dbReference type="WBParaSite" id="ES5_v2.g16716.t1"/>
    </source>
</evidence>
<dbReference type="WBParaSite" id="ES5_v2.g16716.t1">
    <property type="protein sequence ID" value="ES5_v2.g16716.t1"/>
    <property type="gene ID" value="ES5_v2.g16716"/>
</dbReference>
<reference evidence="2" key="1">
    <citation type="submission" date="2022-11" db="UniProtKB">
        <authorList>
            <consortium name="WormBaseParasite"/>
        </authorList>
    </citation>
    <scope>IDENTIFICATION</scope>
</reference>